<comment type="caution">
    <text evidence="6">The sequence shown here is derived from an EMBL/GenBank/DDBJ whole genome shotgun (WGS) entry which is preliminary data.</text>
</comment>
<protein>
    <recommendedName>
        <fullName evidence="8">Cutinase family protein</fullName>
    </recommendedName>
</protein>
<name>A0ABP7IM55_9ACTN</name>
<dbReference type="RefSeq" id="WP_344775728.1">
    <property type="nucleotide sequence ID" value="NZ_BAABAH010000008.1"/>
</dbReference>
<feature type="region of interest" description="Disordered" evidence="5">
    <location>
        <begin position="827"/>
        <end position="855"/>
    </location>
</feature>
<evidence type="ECO:0000256" key="5">
    <source>
        <dbReference type="SAM" id="MobiDB-lite"/>
    </source>
</evidence>
<keyword evidence="3" id="KW-0378">Hydrolase</keyword>
<dbReference type="Proteomes" id="UP001501821">
    <property type="component" value="Unassembled WGS sequence"/>
</dbReference>
<evidence type="ECO:0000256" key="1">
    <source>
        <dbReference type="ARBA" id="ARBA00007534"/>
    </source>
</evidence>
<dbReference type="InterPro" id="IPR000675">
    <property type="entry name" value="Cutinase/axe"/>
</dbReference>
<evidence type="ECO:0000256" key="3">
    <source>
        <dbReference type="ARBA" id="ARBA00022801"/>
    </source>
</evidence>
<feature type="compositionally biased region" description="Polar residues" evidence="5">
    <location>
        <begin position="827"/>
        <end position="845"/>
    </location>
</feature>
<keyword evidence="4" id="KW-1015">Disulfide bond</keyword>
<dbReference type="InterPro" id="IPR029058">
    <property type="entry name" value="AB_hydrolase_fold"/>
</dbReference>
<dbReference type="SUPFAM" id="SSF53474">
    <property type="entry name" value="alpha/beta-Hydrolases"/>
    <property type="match status" value="1"/>
</dbReference>
<dbReference type="EMBL" id="BAABAH010000008">
    <property type="protein sequence ID" value="GAA3821763.1"/>
    <property type="molecule type" value="Genomic_DNA"/>
</dbReference>
<evidence type="ECO:0000313" key="7">
    <source>
        <dbReference type="Proteomes" id="UP001501821"/>
    </source>
</evidence>
<organism evidence="6 7">
    <name type="scientific">Nocardioides panacisoli</name>
    <dbReference type="NCBI Taxonomy" id="627624"/>
    <lineage>
        <taxon>Bacteria</taxon>
        <taxon>Bacillati</taxon>
        <taxon>Actinomycetota</taxon>
        <taxon>Actinomycetes</taxon>
        <taxon>Propionibacteriales</taxon>
        <taxon>Nocardioidaceae</taxon>
        <taxon>Nocardioides</taxon>
    </lineage>
</organism>
<evidence type="ECO:0000256" key="4">
    <source>
        <dbReference type="ARBA" id="ARBA00023157"/>
    </source>
</evidence>
<evidence type="ECO:0008006" key="8">
    <source>
        <dbReference type="Google" id="ProtNLM"/>
    </source>
</evidence>
<dbReference type="Pfam" id="PF01083">
    <property type="entry name" value="Cutinase"/>
    <property type="match status" value="1"/>
</dbReference>
<accession>A0ABP7IM55</accession>
<dbReference type="SMART" id="SM01110">
    <property type="entry name" value="Cutinase"/>
    <property type="match status" value="1"/>
</dbReference>
<comment type="similarity">
    <text evidence="1">Belongs to the cutinase family.</text>
</comment>
<keyword evidence="7" id="KW-1185">Reference proteome</keyword>
<sequence>MESASPTGHSDRALECADVLFVGARGSGQKASDFDGFGAQVATARADLKSALGGRRTVEPVAIDYPARGVQSIFNPTIRLDGYLDGMAKGITATERLLAERAAQCPEQRIVLAGYSQGAMVMHQVVRQLAANNKNGTLDRIAAIILIADGDREKNTDARLYGSAGRAGWGLRRPLHDQPIAARLAARTHSVCVKADMVCDTSWYLNGIGLGIAARSLGIALLAIAAPLVANGVRLHTGSAYKGDSSIVQEAAENAANTIMGWPKPTPVTQTLSAEVGAPFQLQLTASVRANAAHLLQWYDVRGLPPGITLTRDGLLSGTLTTEGTWTTTYRVKAAASGYYAAGIKGTITWNADRLNGLNSQMDSAWTNKHVTLYGPHPGTNQISVKSDGYNTTVGLEAAGTSDIDTMRFELSTDGGATWTSIGGTIAARNDDGAFALEWNPVTDSGLAIPTASLLVRAVGHSSVDGLDHPGAGVPVTLTNTQDVMSIAPLADVGVWKASGGAQNLIVSGRASFSGTGTLGIGEPLTGTRISVANVNIKSNVWKTVYDIAPVTANPNFGSEPDQLVLSTTSSTANPAASDTEAISVYNQELTNLQIAANPTNPGNPATNVPVTIKALDQNGRPIAGANFSSDNLLGPGQFAAIGTTNVDGIVDTNISTPEVDFPVQSVNDATVQYIGNAATGSQASFDPALGDITKSLTLSQGFSADLSGSSADGLAFDIDEQDGNDIQIQTLNQTGSDFDVVAPQELTYRWRATPFSGAPEIGTSHTVATEVNGQFDIPVLTGADFPSGLKPGTFELFASLSDGGTGHAVSARKVLTVKAGQATVQLSGSSPESVPGGTSYSTAGSLRLEDGSPLPGRQVAATWTRGPTSDPSPDATIVGGSPLTIIPDATGAFTVVVADQSESPQYAESGTLAVSSDSTPGFGYVGATASRTINFTGLTSRQITVYNKVTNGATAMREDTSPAYLSTVTRNFCKRDGCAIAGTDVITGDVITAYCTVSGDRTTNGQDNSAIDDSNPGLYTSTRWYGVQWNGATRGYISEVWIAPQHRGGLGLPTC</sequence>
<gene>
    <name evidence="6" type="ORF">GCM10022242_24250</name>
</gene>
<dbReference type="PANTHER" id="PTHR33630">
    <property type="entry name" value="CUTINASE RV1984C-RELATED-RELATED"/>
    <property type="match status" value="1"/>
</dbReference>
<evidence type="ECO:0000313" key="6">
    <source>
        <dbReference type="EMBL" id="GAA3821763.1"/>
    </source>
</evidence>
<keyword evidence="2" id="KW-0719">Serine esterase</keyword>
<dbReference type="Gene3D" id="3.40.50.1820">
    <property type="entry name" value="alpha/beta hydrolase"/>
    <property type="match status" value="1"/>
</dbReference>
<reference evidence="7" key="1">
    <citation type="journal article" date="2019" name="Int. J. Syst. Evol. Microbiol.">
        <title>The Global Catalogue of Microorganisms (GCM) 10K type strain sequencing project: providing services to taxonomists for standard genome sequencing and annotation.</title>
        <authorList>
            <consortium name="The Broad Institute Genomics Platform"/>
            <consortium name="The Broad Institute Genome Sequencing Center for Infectious Disease"/>
            <person name="Wu L."/>
            <person name="Ma J."/>
        </authorList>
    </citation>
    <scope>NUCLEOTIDE SEQUENCE [LARGE SCALE GENOMIC DNA]</scope>
    <source>
        <strain evidence="7">JCM 16953</strain>
    </source>
</reference>
<dbReference type="PANTHER" id="PTHR33630:SF9">
    <property type="entry name" value="CUTINASE 4"/>
    <property type="match status" value="1"/>
</dbReference>
<evidence type="ECO:0000256" key="2">
    <source>
        <dbReference type="ARBA" id="ARBA00022487"/>
    </source>
</evidence>
<proteinExistence type="inferred from homology"/>